<feature type="compositionally biased region" description="Basic residues" evidence="4">
    <location>
        <begin position="1"/>
        <end position="10"/>
    </location>
</feature>
<dbReference type="InterPro" id="IPR009288">
    <property type="entry name" value="AIG2-like_dom"/>
</dbReference>
<dbReference type="EMBL" id="WODC01000001">
    <property type="protein sequence ID" value="MUM76341.1"/>
    <property type="molecule type" value="Genomic_DNA"/>
</dbReference>
<keyword evidence="6" id="KW-0808">Transferase</keyword>
<keyword evidence="7" id="KW-1185">Reference proteome</keyword>
<protein>
    <recommendedName>
        <fullName evidence="3">Gamma-glutamylcyclotransferase family protein</fullName>
    </recommendedName>
</protein>
<evidence type="ECO:0000313" key="7">
    <source>
        <dbReference type="Proteomes" id="UP000461162"/>
    </source>
</evidence>
<evidence type="ECO:0000259" key="5">
    <source>
        <dbReference type="Pfam" id="PF06094"/>
    </source>
</evidence>
<proteinExistence type="inferred from homology"/>
<dbReference type="GO" id="GO:0016740">
    <property type="term" value="F:transferase activity"/>
    <property type="evidence" value="ECO:0007669"/>
    <property type="project" value="UniProtKB-KW"/>
</dbReference>
<evidence type="ECO:0000256" key="2">
    <source>
        <dbReference type="PIRSR" id="PIRSR639126-1"/>
    </source>
</evidence>
<dbReference type="GO" id="GO:0061929">
    <property type="term" value="F:gamma-glutamylaminecyclotransferase activity"/>
    <property type="evidence" value="ECO:0007669"/>
    <property type="project" value="InterPro"/>
</dbReference>
<evidence type="ECO:0000256" key="3">
    <source>
        <dbReference type="RuleBase" id="RU367036"/>
    </source>
</evidence>
<evidence type="ECO:0000256" key="1">
    <source>
        <dbReference type="ARBA" id="ARBA00008861"/>
    </source>
</evidence>
<feature type="active site" description="Proton acceptor" evidence="2">
    <location>
        <position position="102"/>
    </location>
</feature>
<dbReference type="SUPFAM" id="SSF110857">
    <property type="entry name" value="Gamma-glutamyl cyclotransferase-like"/>
    <property type="match status" value="1"/>
</dbReference>
<organism evidence="6 7">
    <name type="scientific">Pseudodesulfovibrio alkaliphilus</name>
    <dbReference type="NCBI Taxonomy" id="2661613"/>
    <lineage>
        <taxon>Bacteria</taxon>
        <taxon>Pseudomonadati</taxon>
        <taxon>Thermodesulfobacteriota</taxon>
        <taxon>Desulfovibrionia</taxon>
        <taxon>Desulfovibrionales</taxon>
        <taxon>Desulfovibrionaceae</taxon>
    </lineage>
</organism>
<dbReference type="InterPro" id="IPR036568">
    <property type="entry name" value="GGCT-like_sf"/>
</dbReference>
<name>A0A7K1KK22_9BACT</name>
<dbReference type="Proteomes" id="UP000461162">
    <property type="component" value="Unassembled WGS sequence"/>
</dbReference>
<dbReference type="GO" id="GO:0005829">
    <property type="term" value="C:cytosol"/>
    <property type="evidence" value="ECO:0007669"/>
    <property type="project" value="TreeGrafter"/>
</dbReference>
<dbReference type="Pfam" id="PF06094">
    <property type="entry name" value="GGACT"/>
    <property type="match status" value="1"/>
</dbReference>
<feature type="region of interest" description="Disordered" evidence="4">
    <location>
        <begin position="1"/>
        <end position="26"/>
    </location>
</feature>
<dbReference type="AlphaFoldDB" id="A0A7K1KK22"/>
<evidence type="ECO:0000256" key="4">
    <source>
        <dbReference type="SAM" id="MobiDB-lite"/>
    </source>
</evidence>
<dbReference type="InterPro" id="IPR013024">
    <property type="entry name" value="GGCT-like"/>
</dbReference>
<dbReference type="Gene3D" id="3.10.490.10">
    <property type="entry name" value="Gamma-glutamyl cyclotransferase-like"/>
    <property type="match status" value="1"/>
</dbReference>
<dbReference type="CDD" id="cd06661">
    <property type="entry name" value="GGCT_like"/>
    <property type="match status" value="1"/>
</dbReference>
<evidence type="ECO:0000313" key="6">
    <source>
        <dbReference type="EMBL" id="MUM76341.1"/>
    </source>
</evidence>
<sequence length="145" mass="16337">MRKTSIRRGQRGVDVPQTRRSGGGGRQGGRHLVFVYGTLKRGFSNHFFLGRACFVGCGQTVERFALYVDEYPGVYPGEPVSRVQGEVYAVNEAMLARLDALEDHPTLYRREEVEVALDDGLVVKAWIYFYPHRGGRLVEGGEFRP</sequence>
<dbReference type="RefSeq" id="WP_155931880.1">
    <property type="nucleotide sequence ID" value="NZ_WODC01000001.1"/>
</dbReference>
<gene>
    <name evidence="6" type="ORF">GKC30_01685</name>
</gene>
<dbReference type="PANTHER" id="PTHR12510:SF4">
    <property type="entry name" value="GAMMA-GLUTAMYLAMINECYCLOTRANSFERASE"/>
    <property type="match status" value="1"/>
</dbReference>
<dbReference type="PANTHER" id="PTHR12510">
    <property type="entry name" value="TROPONIN C-AKIN-1 PROTEIN"/>
    <property type="match status" value="1"/>
</dbReference>
<accession>A0A7K1KK22</accession>
<comment type="caution">
    <text evidence="6">The sequence shown here is derived from an EMBL/GenBank/DDBJ whole genome shotgun (WGS) entry which is preliminary data.</text>
</comment>
<dbReference type="InterPro" id="IPR039126">
    <property type="entry name" value="GGACT"/>
</dbReference>
<feature type="domain" description="Gamma-glutamylcyclotransferase AIG2-like" evidence="5">
    <location>
        <begin position="33"/>
        <end position="144"/>
    </location>
</feature>
<reference evidence="6 7" key="1">
    <citation type="submission" date="2019-11" db="EMBL/GenBank/DDBJ databases">
        <title>Pseudodesulfovibrio alkaliphilus, sp. nov., an alkaliphilic sulfate-reducing bacteria from mud volcano of Taman peninsula, Russia.</title>
        <authorList>
            <person name="Frolova A."/>
            <person name="Merkel A.Y."/>
            <person name="Slobodkin A.I."/>
        </authorList>
    </citation>
    <scope>NUCLEOTIDE SEQUENCE [LARGE SCALE GENOMIC DNA]</scope>
    <source>
        <strain evidence="6 7">F-1</strain>
    </source>
</reference>
<comment type="similarity">
    <text evidence="1 3">Belongs to the gamma-glutamylcyclotransferase family.</text>
</comment>